<evidence type="ECO:0000259" key="5">
    <source>
        <dbReference type="PROSITE" id="PS50931"/>
    </source>
</evidence>
<dbReference type="InterPro" id="IPR036388">
    <property type="entry name" value="WH-like_DNA-bd_sf"/>
</dbReference>
<dbReference type="InterPro" id="IPR000847">
    <property type="entry name" value="LysR_HTH_N"/>
</dbReference>
<dbReference type="GO" id="GO:0032993">
    <property type="term" value="C:protein-DNA complex"/>
    <property type="evidence" value="ECO:0007669"/>
    <property type="project" value="TreeGrafter"/>
</dbReference>
<dbReference type="PANTHER" id="PTHR30346">
    <property type="entry name" value="TRANSCRIPTIONAL DUAL REGULATOR HCAR-RELATED"/>
    <property type="match status" value="1"/>
</dbReference>
<dbReference type="PANTHER" id="PTHR30346:SF28">
    <property type="entry name" value="HTH-TYPE TRANSCRIPTIONAL REGULATOR CYNR"/>
    <property type="match status" value="1"/>
</dbReference>
<dbReference type="GO" id="GO:0003677">
    <property type="term" value="F:DNA binding"/>
    <property type="evidence" value="ECO:0007669"/>
    <property type="project" value="UniProtKB-KW"/>
</dbReference>
<dbReference type="Pfam" id="PF00126">
    <property type="entry name" value="HTH_1"/>
    <property type="match status" value="1"/>
</dbReference>
<dbReference type="Proteomes" id="UP000599312">
    <property type="component" value="Unassembled WGS sequence"/>
</dbReference>
<dbReference type="PRINTS" id="PR00039">
    <property type="entry name" value="HTHLYSR"/>
</dbReference>
<evidence type="ECO:0000256" key="1">
    <source>
        <dbReference type="ARBA" id="ARBA00009437"/>
    </source>
</evidence>
<evidence type="ECO:0000256" key="2">
    <source>
        <dbReference type="ARBA" id="ARBA00023015"/>
    </source>
</evidence>
<dbReference type="AlphaFoldDB" id="A0A931FPS8"/>
<protein>
    <submittedName>
        <fullName evidence="6">LysR family transcriptional regulator</fullName>
    </submittedName>
</protein>
<gene>
    <name evidence="6" type="ORF">I2H38_18050</name>
</gene>
<dbReference type="InterPro" id="IPR005119">
    <property type="entry name" value="LysR_subst-bd"/>
</dbReference>
<keyword evidence="3" id="KW-0238">DNA-binding</keyword>
<dbReference type="Pfam" id="PF03466">
    <property type="entry name" value="LysR_substrate"/>
    <property type="match status" value="1"/>
</dbReference>
<reference evidence="6" key="1">
    <citation type="submission" date="2020-11" db="EMBL/GenBank/DDBJ databases">
        <authorList>
            <person name="Kim M.K."/>
        </authorList>
    </citation>
    <scope>NUCLEOTIDE SEQUENCE</scope>
    <source>
        <strain evidence="6">BT350</strain>
    </source>
</reference>
<comment type="caution">
    <text evidence="6">The sequence shown here is derived from an EMBL/GenBank/DDBJ whole genome shotgun (WGS) entry which is preliminary data.</text>
</comment>
<organism evidence="6 7">
    <name type="scientific">Microvirga alba</name>
    <dbReference type="NCBI Taxonomy" id="2791025"/>
    <lineage>
        <taxon>Bacteria</taxon>
        <taxon>Pseudomonadati</taxon>
        <taxon>Pseudomonadota</taxon>
        <taxon>Alphaproteobacteria</taxon>
        <taxon>Hyphomicrobiales</taxon>
        <taxon>Methylobacteriaceae</taxon>
        <taxon>Microvirga</taxon>
    </lineage>
</organism>
<dbReference type="FunFam" id="1.10.10.10:FF:000001">
    <property type="entry name" value="LysR family transcriptional regulator"/>
    <property type="match status" value="1"/>
</dbReference>
<name>A0A931FPS8_9HYPH</name>
<feature type="domain" description="HTH lysR-type" evidence="5">
    <location>
        <begin position="1"/>
        <end position="54"/>
    </location>
</feature>
<dbReference type="CDD" id="cd05466">
    <property type="entry name" value="PBP2_LTTR_substrate"/>
    <property type="match status" value="1"/>
</dbReference>
<evidence type="ECO:0000313" key="6">
    <source>
        <dbReference type="EMBL" id="MBF9235279.1"/>
    </source>
</evidence>
<dbReference type="GO" id="GO:0003700">
    <property type="term" value="F:DNA-binding transcription factor activity"/>
    <property type="evidence" value="ECO:0007669"/>
    <property type="project" value="InterPro"/>
</dbReference>
<accession>A0A931FPS8</accession>
<proteinExistence type="inferred from homology"/>
<dbReference type="Gene3D" id="1.10.10.10">
    <property type="entry name" value="Winged helix-like DNA-binding domain superfamily/Winged helix DNA-binding domain"/>
    <property type="match status" value="1"/>
</dbReference>
<dbReference type="PROSITE" id="PS50931">
    <property type="entry name" value="HTH_LYSR"/>
    <property type="match status" value="1"/>
</dbReference>
<evidence type="ECO:0000256" key="3">
    <source>
        <dbReference type="ARBA" id="ARBA00023125"/>
    </source>
</evidence>
<evidence type="ECO:0000256" key="4">
    <source>
        <dbReference type="ARBA" id="ARBA00023163"/>
    </source>
</evidence>
<evidence type="ECO:0000313" key="7">
    <source>
        <dbReference type="Proteomes" id="UP000599312"/>
    </source>
</evidence>
<keyword evidence="4" id="KW-0804">Transcription</keyword>
<dbReference type="SUPFAM" id="SSF46785">
    <property type="entry name" value="Winged helix' DNA-binding domain"/>
    <property type="match status" value="1"/>
</dbReference>
<dbReference type="Gene3D" id="3.40.190.290">
    <property type="match status" value="1"/>
</dbReference>
<keyword evidence="2" id="KW-0805">Transcription regulation</keyword>
<dbReference type="EMBL" id="JADQDO010000011">
    <property type="protein sequence ID" value="MBF9235279.1"/>
    <property type="molecule type" value="Genomic_DNA"/>
</dbReference>
<dbReference type="InterPro" id="IPR036390">
    <property type="entry name" value="WH_DNA-bd_sf"/>
</dbReference>
<keyword evidence="7" id="KW-1185">Reference proteome</keyword>
<comment type="similarity">
    <text evidence="1">Belongs to the LysR transcriptional regulatory family.</text>
</comment>
<dbReference type="SUPFAM" id="SSF53850">
    <property type="entry name" value="Periplasmic binding protein-like II"/>
    <property type="match status" value="1"/>
</dbReference>
<sequence length="308" mass="33863">MEVFIAIAEGGGFRAAAEKLGMAQPSVSSHVQALENQVGGALFRRRRGSGVDLTDLGKTFLTHARQLLVEADNMAVDLYRTRIEAERRIIFACQRSLSDFMPPLLAEFAGQHRDLELVTRVGRQEEVVDLIRSDKANLGLYLSNQNLPGLRSVVIGQQELVIVASPNHPLAHRKDIAPVELNNFSFVGPPEGSLFGQGMTQMLAEIGAENISIVSKATEFEFLRALVIAEVGLYCCLLKRVQVDLDRGDLVRLSIATPPLTMDVRQIFSVKTPVSPSVALFAEFLRRRHQSYSNTTGKALLTLAPTKN</sequence>